<reference evidence="4" key="1">
    <citation type="submission" date="2019-09" db="EMBL/GenBank/DDBJ databases">
        <authorList>
            <person name="Zhang L."/>
        </authorList>
    </citation>
    <scope>NUCLEOTIDE SEQUENCE</scope>
</reference>
<dbReference type="AlphaFoldDB" id="A0A5K0V9A1"/>
<keyword evidence="3" id="KW-1133">Transmembrane helix</keyword>
<dbReference type="PANTHER" id="PTHR31234">
    <property type="entry name" value="LATE EMBRYOGENESIS ABUNDANT (LEA) HYDROXYPROLINE-RICH GLYCOPROTEIN FAMILY"/>
    <property type="match status" value="1"/>
</dbReference>
<sequence length="144" mass="16252">MKHSSRPQQATAVSASEHHNHQLYHEPSDNCYVKFNGSHGRILSLLLKFVLAFSVILCFGDPIAVLLLRPAMVEVSFEKASLTKFSITNKNILNFNLALDVRVRSPNKKIGIYYESLEAVAFHRGERLGSVSVRSFYQELENTT</sequence>
<dbReference type="GO" id="GO:0005886">
    <property type="term" value="C:plasma membrane"/>
    <property type="evidence" value="ECO:0007669"/>
    <property type="project" value="TreeGrafter"/>
</dbReference>
<gene>
    <name evidence="4" type="ORF">NYM_LOCUS1509</name>
</gene>
<keyword evidence="3" id="KW-0812">Transmembrane</keyword>
<dbReference type="InterPro" id="IPR044839">
    <property type="entry name" value="NDR1-like"/>
</dbReference>
<feature type="transmembrane region" description="Helical" evidence="3">
    <location>
        <begin position="45"/>
        <end position="68"/>
    </location>
</feature>
<name>A0A5K0V9A1_9MAGN</name>
<keyword evidence="2 3" id="KW-0472">Membrane</keyword>
<evidence type="ECO:0008006" key="5">
    <source>
        <dbReference type="Google" id="ProtNLM"/>
    </source>
</evidence>
<protein>
    <recommendedName>
        <fullName evidence="5">Late embryogenesis abundant protein LEA-2 subgroup domain-containing protein</fullName>
    </recommendedName>
</protein>
<feature type="non-terminal residue" evidence="4">
    <location>
        <position position="144"/>
    </location>
</feature>
<organism evidence="4">
    <name type="scientific">Nymphaea colorata</name>
    <name type="common">pocket water lily</name>
    <dbReference type="NCBI Taxonomy" id="210225"/>
    <lineage>
        <taxon>Eukaryota</taxon>
        <taxon>Viridiplantae</taxon>
        <taxon>Streptophyta</taxon>
        <taxon>Embryophyta</taxon>
        <taxon>Tracheophyta</taxon>
        <taxon>Spermatophyta</taxon>
        <taxon>Magnoliopsida</taxon>
        <taxon>Nymphaeales</taxon>
        <taxon>Nymphaeaceae</taxon>
        <taxon>Nymphaea</taxon>
    </lineage>
</organism>
<evidence type="ECO:0000256" key="2">
    <source>
        <dbReference type="ARBA" id="ARBA00023136"/>
    </source>
</evidence>
<dbReference type="EMBL" id="LR721774">
    <property type="protein sequence ID" value="VVV37595.1"/>
    <property type="molecule type" value="Genomic_DNA"/>
</dbReference>
<evidence type="ECO:0000313" key="4">
    <source>
        <dbReference type="EMBL" id="VVV37595.1"/>
    </source>
</evidence>
<evidence type="ECO:0000256" key="1">
    <source>
        <dbReference type="ARBA" id="ARBA00004370"/>
    </source>
</evidence>
<evidence type="ECO:0000256" key="3">
    <source>
        <dbReference type="SAM" id="Phobius"/>
    </source>
</evidence>
<accession>A0A5K0V9A1</accession>
<dbReference type="GO" id="GO:0098542">
    <property type="term" value="P:defense response to other organism"/>
    <property type="evidence" value="ECO:0007669"/>
    <property type="project" value="InterPro"/>
</dbReference>
<comment type="subcellular location">
    <subcellularLocation>
        <location evidence="1">Membrane</location>
    </subcellularLocation>
</comment>
<dbReference type="PANTHER" id="PTHR31234:SF2">
    <property type="entry name" value="OS05G0199100 PROTEIN"/>
    <property type="match status" value="1"/>
</dbReference>
<dbReference type="OrthoDB" id="1889094at2759"/>
<proteinExistence type="predicted"/>